<feature type="region of interest" description="Disordered" evidence="1">
    <location>
        <begin position="446"/>
        <end position="468"/>
    </location>
</feature>
<comment type="caution">
    <text evidence="2">The sequence shown here is derived from an EMBL/GenBank/DDBJ whole genome shotgun (WGS) entry which is preliminary data.</text>
</comment>
<feature type="compositionally biased region" description="Polar residues" evidence="1">
    <location>
        <begin position="367"/>
        <end position="377"/>
    </location>
</feature>
<feature type="region of interest" description="Disordered" evidence="1">
    <location>
        <begin position="506"/>
        <end position="526"/>
    </location>
</feature>
<reference evidence="2 3" key="1">
    <citation type="journal article" date="2024" name="J Genomics">
        <title>Draft genome sequencing and assembly of Favolaschia claudopus CIRM-BRFM 2984 isolated from oak limbs.</title>
        <authorList>
            <person name="Navarro D."/>
            <person name="Drula E."/>
            <person name="Chaduli D."/>
            <person name="Cazenave R."/>
            <person name="Ahrendt S."/>
            <person name="Wang J."/>
            <person name="Lipzen A."/>
            <person name="Daum C."/>
            <person name="Barry K."/>
            <person name="Grigoriev I.V."/>
            <person name="Favel A."/>
            <person name="Rosso M.N."/>
            <person name="Martin F."/>
        </authorList>
    </citation>
    <scope>NUCLEOTIDE SEQUENCE [LARGE SCALE GENOMIC DNA]</scope>
    <source>
        <strain evidence="2 3">CIRM-BRFM 2984</strain>
    </source>
</reference>
<keyword evidence="3" id="KW-1185">Reference proteome</keyword>
<dbReference type="AlphaFoldDB" id="A0AAV9ZLV5"/>
<feature type="compositionally biased region" description="Acidic residues" evidence="1">
    <location>
        <begin position="576"/>
        <end position="585"/>
    </location>
</feature>
<feature type="compositionally biased region" description="Polar residues" evidence="1">
    <location>
        <begin position="631"/>
        <end position="657"/>
    </location>
</feature>
<protein>
    <submittedName>
        <fullName evidence="2">Uncharacterized protein</fullName>
    </submittedName>
</protein>
<feature type="region of interest" description="Disordered" evidence="1">
    <location>
        <begin position="1"/>
        <end position="89"/>
    </location>
</feature>
<sequence length="856" mass="91914">MPRTDTTPRRRAKRDSQARTSLPIRLSSSSAANAASSKSTTNANNDDATPKVKTEPIPTPIPPARISPTITIPARKPSQTQTPTPTWRHPDELRYIRNAGDIWDDMTIVRFLRDTAVSIPPRPESNADPFVVVRCADAALNANSNPNASSKSAADAEVRLPRGYRLPLLWVQKFLWLSVPIIFRSAKWSEDKYDLLHVARLCATLVSSAREAAEVEGGGSGMDRAWRCPSFDRALRRYWHRWLNMRDEFVRDFWREFEEEEFEGDVLKLNWSAWVLRGHQDYKLTKEEADNGISAAEFTRGLVIDDENGTFAWVDSSSAVPVQVIPQVSVPSPAASAIPKPRAVEAEPVSTRRSPTTTAAPLPPPAQNQAKQETACTTPREPLPVVGKSKVKAKPGPATIIATKTTAATTAGGAKAAAAAGGGGGGTQDAVCGSISLASLVSRIPPGGGRHRSTSWTSVPPIDTSMSMDGYVPMQVDGEQERRMPPPDIGAGRYLVSKVLVPVDVTPPKGAESTQTKSTPKPYGAPLVTPFIAAQVPNEDQTMEQRVDPRPQDTLAIIKQEEDIPRIASTSGDADSFSDLDDSDCELLYPDSSSPPKIFPLIDPDTTLMIPRTHAHVSRSLSHSPLSPSRQDTATNSSPIFSLFRSSPSPAGPSFSTAHFPAEAPHSSSTPNDHTNTSIPASIADSHPASHIPSLTPIPFTFTPASSSPSSSASASTSHLIVPPAHTNALHPLTPHCVLAELAAEPNLLARLTQTWNELGTEVGALRAELRGALPAHVEQLEVRVRRLEEGVFEEGGVGMVSISATPLGQRRCPRSSAASSVSFDGQNTAAGRHPLQHLIDGDGDVPMIDVVDDAQ</sequence>
<gene>
    <name evidence="2" type="ORF">R3P38DRAFT_3450715</name>
</gene>
<evidence type="ECO:0000313" key="3">
    <source>
        <dbReference type="Proteomes" id="UP001362999"/>
    </source>
</evidence>
<feature type="region of interest" description="Disordered" evidence="1">
    <location>
        <begin position="559"/>
        <end position="600"/>
    </location>
</feature>
<feature type="compositionally biased region" description="Polar residues" evidence="1">
    <location>
        <begin position="666"/>
        <end position="680"/>
    </location>
</feature>
<evidence type="ECO:0000256" key="1">
    <source>
        <dbReference type="SAM" id="MobiDB-lite"/>
    </source>
</evidence>
<name>A0AAV9ZLV5_9AGAR</name>
<accession>A0AAV9ZLV5</accession>
<proteinExistence type="predicted"/>
<feature type="region of interest" description="Disordered" evidence="1">
    <location>
        <begin position="332"/>
        <end position="391"/>
    </location>
</feature>
<dbReference type="EMBL" id="JAWWNJ010000132">
    <property type="protein sequence ID" value="KAK6985220.1"/>
    <property type="molecule type" value="Genomic_DNA"/>
</dbReference>
<feature type="compositionally biased region" description="Low complexity" evidence="1">
    <location>
        <begin position="27"/>
        <end position="45"/>
    </location>
</feature>
<dbReference type="Proteomes" id="UP001362999">
    <property type="component" value="Unassembled WGS sequence"/>
</dbReference>
<organism evidence="2 3">
    <name type="scientific">Favolaschia claudopus</name>
    <dbReference type="NCBI Taxonomy" id="2862362"/>
    <lineage>
        <taxon>Eukaryota</taxon>
        <taxon>Fungi</taxon>
        <taxon>Dikarya</taxon>
        <taxon>Basidiomycota</taxon>
        <taxon>Agaricomycotina</taxon>
        <taxon>Agaricomycetes</taxon>
        <taxon>Agaricomycetidae</taxon>
        <taxon>Agaricales</taxon>
        <taxon>Marasmiineae</taxon>
        <taxon>Mycenaceae</taxon>
        <taxon>Favolaschia</taxon>
    </lineage>
</organism>
<evidence type="ECO:0000313" key="2">
    <source>
        <dbReference type="EMBL" id="KAK6985220.1"/>
    </source>
</evidence>
<feature type="compositionally biased region" description="Low complexity" evidence="1">
    <location>
        <begin position="619"/>
        <end position="630"/>
    </location>
</feature>
<feature type="region of interest" description="Disordered" evidence="1">
    <location>
        <begin position="619"/>
        <end position="690"/>
    </location>
</feature>